<sequence>MKSLTIFLKDKRNDLAEAALQILKDICEEMGIPVVKSRTVRRKKIIPEEKAAVEPMTLDQEMKWSLLDCIDKFQKAIHTRCEGMECISDRFAVLVPCNLIKISEIEFKKFV</sequence>
<keyword evidence="2" id="KW-1185">Reference proteome</keyword>
<protein>
    <submittedName>
        <fullName evidence="1">Uncharacterized protein</fullName>
    </submittedName>
</protein>
<reference evidence="1 2" key="1">
    <citation type="journal article" date="2019" name="Sci. Rep.">
        <title>Orb-weaving spider Araneus ventricosus genome elucidates the spidroin gene catalogue.</title>
        <authorList>
            <person name="Kono N."/>
            <person name="Nakamura H."/>
            <person name="Ohtoshi R."/>
            <person name="Moran D.A.P."/>
            <person name="Shinohara A."/>
            <person name="Yoshida Y."/>
            <person name="Fujiwara M."/>
            <person name="Mori M."/>
            <person name="Tomita M."/>
            <person name="Arakawa K."/>
        </authorList>
    </citation>
    <scope>NUCLEOTIDE SEQUENCE [LARGE SCALE GENOMIC DNA]</scope>
</reference>
<comment type="caution">
    <text evidence="1">The sequence shown here is derived from an EMBL/GenBank/DDBJ whole genome shotgun (WGS) entry which is preliminary data.</text>
</comment>
<proteinExistence type="predicted"/>
<evidence type="ECO:0000313" key="2">
    <source>
        <dbReference type="Proteomes" id="UP000499080"/>
    </source>
</evidence>
<dbReference type="OrthoDB" id="6468136at2759"/>
<evidence type="ECO:0000313" key="1">
    <source>
        <dbReference type="EMBL" id="GBL78210.1"/>
    </source>
</evidence>
<dbReference type="Proteomes" id="UP000499080">
    <property type="component" value="Unassembled WGS sequence"/>
</dbReference>
<gene>
    <name evidence="1" type="ORF">AVEN_164120_1</name>
</gene>
<organism evidence="1 2">
    <name type="scientific">Araneus ventricosus</name>
    <name type="common">Orbweaver spider</name>
    <name type="synonym">Epeira ventricosa</name>
    <dbReference type="NCBI Taxonomy" id="182803"/>
    <lineage>
        <taxon>Eukaryota</taxon>
        <taxon>Metazoa</taxon>
        <taxon>Ecdysozoa</taxon>
        <taxon>Arthropoda</taxon>
        <taxon>Chelicerata</taxon>
        <taxon>Arachnida</taxon>
        <taxon>Araneae</taxon>
        <taxon>Araneomorphae</taxon>
        <taxon>Entelegynae</taxon>
        <taxon>Araneoidea</taxon>
        <taxon>Araneidae</taxon>
        <taxon>Araneus</taxon>
    </lineage>
</organism>
<accession>A0A4Y2AEQ5</accession>
<dbReference type="AlphaFoldDB" id="A0A4Y2AEQ5"/>
<name>A0A4Y2AEQ5_ARAVE</name>
<dbReference type="EMBL" id="BGPR01080318">
    <property type="protein sequence ID" value="GBL78210.1"/>
    <property type="molecule type" value="Genomic_DNA"/>
</dbReference>